<organism evidence="1 2">
    <name type="scientific">Dyadobacter subterraneus</name>
    <dbReference type="NCBI Taxonomy" id="2773304"/>
    <lineage>
        <taxon>Bacteria</taxon>
        <taxon>Pseudomonadati</taxon>
        <taxon>Bacteroidota</taxon>
        <taxon>Cytophagia</taxon>
        <taxon>Cytophagales</taxon>
        <taxon>Spirosomataceae</taxon>
        <taxon>Dyadobacter</taxon>
    </lineage>
</organism>
<accession>A0ABR9WD44</accession>
<gene>
    <name evidence="1" type="ORF">IEE83_13530</name>
</gene>
<keyword evidence="2" id="KW-1185">Reference proteome</keyword>
<dbReference type="Proteomes" id="UP000634134">
    <property type="component" value="Unassembled WGS sequence"/>
</dbReference>
<comment type="caution">
    <text evidence="1">The sequence shown here is derived from an EMBL/GenBank/DDBJ whole genome shotgun (WGS) entry which is preliminary data.</text>
</comment>
<dbReference type="Pfam" id="PF19891">
    <property type="entry name" value="DUF6364"/>
    <property type="match status" value="1"/>
</dbReference>
<proteinExistence type="predicted"/>
<sequence>MDAKITLSFDEQVILDAKEYANANGISLSRLTEFLFRKIVSGQFKELEDFPVSDWVTMLSEGEVEYTKSKKSKVDLKKDFYESKR</sequence>
<evidence type="ECO:0000313" key="1">
    <source>
        <dbReference type="EMBL" id="MBE9462901.1"/>
    </source>
</evidence>
<evidence type="ECO:0000313" key="2">
    <source>
        <dbReference type="Proteomes" id="UP000634134"/>
    </source>
</evidence>
<dbReference type="EMBL" id="JACYGY010000001">
    <property type="protein sequence ID" value="MBE9462901.1"/>
    <property type="molecule type" value="Genomic_DNA"/>
</dbReference>
<name>A0ABR9WD44_9BACT</name>
<protein>
    <recommendedName>
        <fullName evidence="3">CopG family transcriptional regulator</fullName>
    </recommendedName>
</protein>
<dbReference type="RefSeq" id="WP_194121069.1">
    <property type="nucleotide sequence ID" value="NZ_JACYGY010000001.1"/>
</dbReference>
<dbReference type="InterPro" id="IPR045944">
    <property type="entry name" value="DUF6364"/>
</dbReference>
<reference evidence="2" key="1">
    <citation type="submission" date="2023-07" db="EMBL/GenBank/DDBJ databases">
        <title>Dyadobacter sp. nov 'subterranea' isolated from contaminted grondwater.</title>
        <authorList>
            <person name="Szabo I."/>
            <person name="Al-Omari J."/>
            <person name="Szerdahelyi S.G."/>
            <person name="Rado J."/>
        </authorList>
    </citation>
    <scope>NUCLEOTIDE SEQUENCE [LARGE SCALE GENOMIC DNA]</scope>
    <source>
        <strain evidence="2">UP-52</strain>
    </source>
</reference>
<evidence type="ECO:0008006" key="3">
    <source>
        <dbReference type="Google" id="ProtNLM"/>
    </source>
</evidence>